<dbReference type="EMBL" id="RDSM01000006">
    <property type="protein sequence ID" value="RXH54039.1"/>
    <property type="molecule type" value="Genomic_DNA"/>
</dbReference>
<evidence type="ECO:0000313" key="3">
    <source>
        <dbReference type="Proteomes" id="UP000289437"/>
    </source>
</evidence>
<evidence type="ECO:0000256" key="1">
    <source>
        <dbReference type="SAM" id="MobiDB-lite"/>
    </source>
</evidence>
<organism evidence="2 3">
    <name type="scientific">Granulicella sibirica</name>
    <dbReference type="NCBI Taxonomy" id="2479048"/>
    <lineage>
        <taxon>Bacteria</taxon>
        <taxon>Pseudomonadati</taxon>
        <taxon>Acidobacteriota</taxon>
        <taxon>Terriglobia</taxon>
        <taxon>Terriglobales</taxon>
        <taxon>Acidobacteriaceae</taxon>
        <taxon>Granulicella</taxon>
    </lineage>
</organism>
<sequence>MSEENSPKEMQEADSLPPVDETSADYKAGFETGVDLQPLDETKSLTWQRGWADAED</sequence>
<dbReference type="RefSeq" id="WP_161571144.1">
    <property type="nucleotide sequence ID" value="NZ_RDSM01000006.1"/>
</dbReference>
<protein>
    <submittedName>
        <fullName evidence="2">Uncharacterized protein</fullName>
    </submittedName>
</protein>
<evidence type="ECO:0000313" key="2">
    <source>
        <dbReference type="EMBL" id="RXH54039.1"/>
    </source>
</evidence>
<accession>A0A4Q0SX69</accession>
<reference evidence="3" key="2">
    <citation type="submission" date="2019-02" db="EMBL/GenBank/DDBJ databases">
        <title>Granulicella sibirica sp. nov., a psychrotolerant acidobacterium isolated from an organic soil layer in forested tundra, West Siberia.</title>
        <authorList>
            <person name="Oshkin I.Y."/>
            <person name="Kulichevskaya I.S."/>
            <person name="Rijpstra W.I.C."/>
            <person name="Sinninghe Damste J.S."/>
            <person name="Rakitin A.L."/>
            <person name="Ravin N.V."/>
            <person name="Dedysh S.N."/>
        </authorList>
    </citation>
    <scope>NUCLEOTIDE SEQUENCE [LARGE SCALE GENOMIC DNA]</scope>
    <source>
        <strain evidence="3">AF10</strain>
    </source>
</reference>
<feature type="region of interest" description="Disordered" evidence="1">
    <location>
        <begin position="1"/>
        <end position="56"/>
    </location>
</feature>
<proteinExistence type="predicted"/>
<comment type="caution">
    <text evidence="2">The sequence shown here is derived from an EMBL/GenBank/DDBJ whole genome shotgun (WGS) entry which is preliminary data.</text>
</comment>
<reference evidence="2 3" key="1">
    <citation type="submission" date="2018-11" db="EMBL/GenBank/DDBJ databases">
        <authorList>
            <person name="Mardanov A.V."/>
            <person name="Ravin N.V."/>
            <person name="Dedysh S.N."/>
        </authorList>
    </citation>
    <scope>NUCLEOTIDE SEQUENCE [LARGE SCALE GENOMIC DNA]</scope>
    <source>
        <strain evidence="2 3">AF10</strain>
    </source>
</reference>
<name>A0A4Q0SX69_9BACT</name>
<dbReference type="Proteomes" id="UP000289437">
    <property type="component" value="Unassembled WGS sequence"/>
</dbReference>
<gene>
    <name evidence="2" type="ORF">GRAN_5008</name>
</gene>
<dbReference type="AlphaFoldDB" id="A0A4Q0SX69"/>
<feature type="compositionally biased region" description="Basic and acidic residues" evidence="1">
    <location>
        <begin position="1"/>
        <end position="11"/>
    </location>
</feature>
<keyword evidence="3" id="KW-1185">Reference proteome</keyword>